<evidence type="ECO:0000313" key="1">
    <source>
        <dbReference type="EMBL" id="MQT28462.1"/>
    </source>
</evidence>
<dbReference type="EMBL" id="WIWC01000033">
    <property type="protein sequence ID" value="MQT81835.1"/>
    <property type="molecule type" value="Genomic_DNA"/>
</dbReference>
<organism evidence="2">
    <name type="scientific">Pseudomonas helleri</name>
    <dbReference type="NCBI Taxonomy" id="1608996"/>
    <lineage>
        <taxon>Bacteria</taxon>
        <taxon>Pseudomonadati</taxon>
        <taxon>Pseudomonadota</taxon>
        <taxon>Gammaproteobacteria</taxon>
        <taxon>Pseudomonadales</taxon>
        <taxon>Pseudomonadaceae</taxon>
        <taxon>Pseudomonas</taxon>
    </lineage>
</organism>
<accession>A0A6A7Z1W6</accession>
<dbReference type="RefSeq" id="WP_323369591.1">
    <property type="nucleotide sequence ID" value="NZ_CAXAOS010000011.1"/>
</dbReference>
<evidence type="ECO:0000313" key="5">
    <source>
        <dbReference type="Proteomes" id="UP000437970"/>
    </source>
</evidence>
<dbReference type="EMBL" id="WIVT01000041">
    <property type="protein sequence ID" value="MQU19033.1"/>
    <property type="molecule type" value="Genomic_DNA"/>
</dbReference>
<comment type="caution">
    <text evidence="2">The sequence shown here is derived from an EMBL/GenBank/DDBJ whole genome shotgun (WGS) entry which is preliminary data.</text>
</comment>
<evidence type="ECO:0000313" key="3">
    <source>
        <dbReference type="EMBL" id="MQU19033.1"/>
    </source>
</evidence>
<dbReference type="EMBL" id="WIVW01000069">
    <property type="protein sequence ID" value="MQU29461.1"/>
    <property type="molecule type" value="Genomic_DNA"/>
</dbReference>
<evidence type="ECO:0000313" key="7">
    <source>
        <dbReference type="Proteomes" id="UP000713985"/>
    </source>
</evidence>
<evidence type="ECO:0000313" key="6">
    <source>
        <dbReference type="Proteomes" id="UP000443000"/>
    </source>
</evidence>
<sequence>MNSHQKHRTFDRIRTAVLPEYRERVAEYLVLYEEVLNDDNASPEGIRATANQLRGYLRGLNTTRVVGMADLEDLDNHIIETWL</sequence>
<gene>
    <name evidence="3" type="ORF">GHN41_21670</name>
    <name evidence="2" type="ORF">GHN86_17465</name>
    <name evidence="1" type="ORF">GHN94_21915</name>
    <name evidence="4" type="ORF">GHO29_23690</name>
</gene>
<protein>
    <submittedName>
        <fullName evidence="2">Uncharacterized protein</fullName>
    </submittedName>
</protein>
<dbReference type="Proteomes" id="UP000713985">
    <property type="component" value="Unassembled WGS sequence"/>
</dbReference>
<dbReference type="EMBL" id="WIWP01000076">
    <property type="protein sequence ID" value="MQT28462.1"/>
    <property type="molecule type" value="Genomic_DNA"/>
</dbReference>
<dbReference type="Proteomes" id="UP000437970">
    <property type="component" value="Unassembled WGS sequence"/>
</dbReference>
<proteinExistence type="predicted"/>
<evidence type="ECO:0000313" key="4">
    <source>
        <dbReference type="EMBL" id="MQU29461.1"/>
    </source>
</evidence>
<evidence type="ECO:0000313" key="2">
    <source>
        <dbReference type="EMBL" id="MQT81835.1"/>
    </source>
</evidence>
<keyword evidence="7" id="KW-1185">Reference proteome</keyword>
<name>A0A6A7Z1W6_9PSED</name>
<reference evidence="5 6" key="1">
    <citation type="submission" date="2019-10" db="EMBL/GenBank/DDBJ databases">
        <title>Evaluation of single-gene subtyping targets for Pseudomonas.</title>
        <authorList>
            <person name="Reichler S.J."/>
            <person name="Orsi R.H."/>
            <person name="Wiedmann M."/>
            <person name="Martin N.H."/>
            <person name="Murphy S.I."/>
        </authorList>
    </citation>
    <scope>NUCLEOTIDE SEQUENCE</scope>
    <source>
        <strain evidence="1 7">FSL R10-0802</strain>
        <strain evidence="3 6">FSL R10-1594</strain>
        <strain evidence="4 5">FSL R10-1984</strain>
        <strain evidence="2">FSL R10-2339</strain>
    </source>
</reference>
<dbReference type="Proteomes" id="UP000443000">
    <property type="component" value="Unassembled WGS sequence"/>
</dbReference>
<dbReference type="AlphaFoldDB" id="A0A6A7Z1W6"/>